<keyword evidence="2" id="KW-1185">Reference proteome</keyword>
<dbReference type="Proteomes" id="UP000233551">
    <property type="component" value="Unassembled WGS sequence"/>
</dbReference>
<evidence type="ECO:0000313" key="1">
    <source>
        <dbReference type="EMBL" id="PKI67001.1"/>
    </source>
</evidence>
<name>A0A2I0KES2_PUNGR</name>
<dbReference type="EMBL" id="PGOL01000647">
    <property type="protein sequence ID" value="PKI67001.1"/>
    <property type="molecule type" value="Genomic_DNA"/>
</dbReference>
<comment type="caution">
    <text evidence="1">The sequence shown here is derived from an EMBL/GenBank/DDBJ whole genome shotgun (WGS) entry which is preliminary data.</text>
</comment>
<accession>A0A2I0KES2</accession>
<organism evidence="1 2">
    <name type="scientific">Punica granatum</name>
    <name type="common">Pomegranate</name>
    <dbReference type="NCBI Taxonomy" id="22663"/>
    <lineage>
        <taxon>Eukaryota</taxon>
        <taxon>Viridiplantae</taxon>
        <taxon>Streptophyta</taxon>
        <taxon>Embryophyta</taxon>
        <taxon>Tracheophyta</taxon>
        <taxon>Spermatophyta</taxon>
        <taxon>Magnoliopsida</taxon>
        <taxon>eudicotyledons</taxon>
        <taxon>Gunneridae</taxon>
        <taxon>Pentapetalae</taxon>
        <taxon>rosids</taxon>
        <taxon>malvids</taxon>
        <taxon>Myrtales</taxon>
        <taxon>Lythraceae</taxon>
        <taxon>Punica</taxon>
    </lineage>
</organism>
<proteinExistence type="predicted"/>
<gene>
    <name evidence="1" type="ORF">CRG98_012609</name>
</gene>
<evidence type="ECO:0000313" key="2">
    <source>
        <dbReference type="Proteomes" id="UP000233551"/>
    </source>
</evidence>
<dbReference type="AlphaFoldDB" id="A0A2I0KES2"/>
<sequence length="282" mass="31336">MGPAWVGGELGKLGSRLVARLKPVVEIERGIGDVTWKTERGYAAGFAQLRLSAVVFRAMQGQLRLPIFRQASLRLCISEERHGRLPNGFARCTVLARRICKKHRRLLGGFTRCMGTCPACFATWAIVLSLAKSRPCDVGFCFAGCRAMRDSSSGVLGSMLYPMYMLETPWLCIAKAASHVAGALCDRCARPCLEIPLAGVFWRDMLSKSMDVLRLRVCTGALEMCHATSRMRSVKRKLVLINFSWEGWSALGPRLILSWKVGEDRRWSARGEGLDLPEVRGE</sequence>
<protein>
    <submittedName>
        <fullName evidence="1">Uncharacterized protein</fullName>
    </submittedName>
</protein>
<reference evidence="1 2" key="1">
    <citation type="submission" date="2017-11" db="EMBL/GenBank/DDBJ databases">
        <title>De-novo sequencing of pomegranate (Punica granatum L.) genome.</title>
        <authorList>
            <person name="Akparov Z."/>
            <person name="Amiraslanov A."/>
            <person name="Hajiyeva S."/>
            <person name="Abbasov M."/>
            <person name="Kaur K."/>
            <person name="Hamwieh A."/>
            <person name="Solovyev V."/>
            <person name="Salamov A."/>
            <person name="Braich B."/>
            <person name="Kosarev P."/>
            <person name="Mahmoud A."/>
            <person name="Hajiyev E."/>
            <person name="Babayeva S."/>
            <person name="Izzatullayeva V."/>
            <person name="Mammadov A."/>
            <person name="Mammadov A."/>
            <person name="Sharifova S."/>
            <person name="Ojaghi J."/>
            <person name="Eynullazada K."/>
            <person name="Bayramov B."/>
            <person name="Abdulazimova A."/>
            <person name="Shahmuradov I."/>
        </authorList>
    </citation>
    <scope>NUCLEOTIDE SEQUENCE [LARGE SCALE GENOMIC DNA]</scope>
    <source>
        <strain evidence="2">cv. AG2017</strain>
        <tissue evidence="1">Leaf</tissue>
    </source>
</reference>